<dbReference type="PANTHER" id="PTHR28037:SF1">
    <property type="entry name" value="ALCOHOL O-ACETYLTRANSFERASE 1-RELATED"/>
    <property type="match status" value="1"/>
</dbReference>
<dbReference type="EMBL" id="BTGD01000005">
    <property type="protein sequence ID" value="GMM55525.1"/>
    <property type="molecule type" value="Genomic_DNA"/>
</dbReference>
<evidence type="ECO:0000313" key="1">
    <source>
        <dbReference type="EMBL" id="GMM55525.1"/>
    </source>
</evidence>
<reference evidence="1 2" key="1">
    <citation type="journal article" date="2023" name="Elife">
        <title>Identification of key yeast species and microbe-microbe interactions impacting larval growth of Drosophila in the wild.</title>
        <authorList>
            <person name="Mure A."/>
            <person name="Sugiura Y."/>
            <person name="Maeda R."/>
            <person name="Honda K."/>
            <person name="Sakurai N."/>
            <person name="Takahashi Y."/>
            <person name="Watada M."/>
            <person name="Katoh T."/>
            <person name="Gotoh A."/>
            <person name="Gotoh Y."/>
            <person name="Taniguchi I."/>
            <person name="Nakamura K."/>
            <person name="Hayashi T."/>
            <person name="Katayama T."/>
            <person name="Uemura T."/>
            <person name="Hattori Y."/>
        </authorList>
    </citation>
    <scope>NUCLEOTIDE SEQUENCE [LARGE SCALE GENOMIC DNA]</scope>
    <source>
        <strain evidence="1 2">KH-74</strain>
    </source>
</reference>
<gene>
    <name evidence="1" type="ORF">DAKH74_021410</name>
</gene>
<proteinExistence type="predicted"/>
<keyword evidence="2" id="KW-1185">Reference proteome</keyword>
<dbReference type="InterPro" id="IPR052058">
    <property type="entry name" value="Alcohol_O-acetyltransferase"/>
</dbReference>
<dbReference type="InterPro" id="IPR010828">
    <property type="entry name" value="Atf2/Sli1-like"/>
</dbReference>
<protein>
    <submittedName>
        <fullName evidence="1">Alcohol O-acetyltransferase</fullName>
    </submittedName>
</protein>
<dbReference type="GO" id="GO:0008080">
    <property type="term" value="F:N-acetyltransferase activity"/>
    <property type="evidence" value="ECO:0007669"/>
    <property type="project" value="TreeGrafter"/>
</dbReference>
<dbReference type="SUPFAM" id="SSF52777">
    <property type="entry name" value="CoA-dependent acyltransferases"/>
    <property type="match status" value="1"/>
</dbReference>
<dbReference type="Pfam" id="PF07247">
    <property type="entry name" value="AATase"/>
    <property type="match status" value="1"/>
</dbReference>
<dbReference type="PANTHER" id="PTHR28037">
    <property type="entry name" value="ALCOHOL O-ACETYLTRANSFERASE 1-RELATED"/>
    <property type="match status" value="1"/>
</dbReference>
<name>A0AAV5RVD4_MAUHU</name>
<sequence>MSTKMLSESGAAERLSHGHMRRMGHLENYFALLQRQELYANFIIGCRLNRGLTPGELAGALRAVVLANPILAHTMVPPEGVTDLKKWYTSQEYLGKPRSEHDYMAVLERLRLEDVVLNEQEEYRNLVEKAEVQFSLDGGEITPALSELLSAITIPAYDPERPNWRLLCLGNSGSGKSNTLVFISNHCCADAMTGINLFTDIARAVNKNPGPNDQEKEDKLILDYSQDQANLPPLPRPITERVDYVPSLLTFIWLLITTLFNGFVNFKTATPLTCHVSREEPQECFQQFVRLSPEELAEVRTRVREQGCTMTAMLQAALCITLRDHGVFQGRPLQQQSFDVTVPNDTRRLLAPELAEEQYRYGANVGGLHYSYLIGSFQREKFWDLARYYTGVLRNGDYLVGLGSLMMDMVTGSQNIDAMIADSYLNKRRGGIILSNVGVIAEAESNNPQALRIEDLLFAQNLGVLNFSYAVNVVTTPAGGMALCMSAVQGSVRDRSDLDAIAAELKQLVLSQAQA</sequence>
<dbReference type="Proteomes" id="UP001377567">
    <property type="component" value="Unassembled WGS sequence"/>
</dbReference>
<dbReference type="AlphaFoldDB" id="A0AAV5RVD4"/>
<comment type="caution">
    <text evidence="1">The sequence shown here is derived from an EMBL/GenBank/DDBJ whole genome shotgun (WGS) entry which is preliminary data.</text>
</comment>
<accession>A0AAV5RVD4</accession>
<evidence type="ECO:0000313" key="2">
    <source>
        <dbReference type="Proteomes" id="UP001377567"/>
    </source>
</evidence>
<organism evidence="1 2">
    <name type="scientific">Maudiozyma humilis</name>
    <name type="common">Sour dough yeast</name>
    <name type="synonym">Kazachstania humilis</name>
    <dbReference type="NCBI Taxonomy" id="51915"/>
    <lineage>
        <taxon>Eukaryota</taxon>
        <taxon>Fungi</taxon>
        <taxon>Dikarya</taxon>
        <taxon>Ascomycota</taxon>
        <taxon>Saccharomycotina</taxon>
        <taxon>Saccharomycetes</taxon>
        <taxon>Saccharomycetales</taxon>
        <taxon>Saccharomycetaceae</taxon>
        <taxon>Maudiozyma</taxon>
    </lineage>
</organism>